<comment type="caution">
    <text evidence="2">The sequence shown here is derived from an EMBL/GenBank/DDBJ whole genome shotgun (WGS) entry which is preliminary data.</text>
</comment>
<dbReference type="RefSeq" id="WP_189082061.1">
    <property type="nucleotide sequence ID" value="NZ_BMMX01000037.1"/>
</dbReference>
<proteinExistence type="predicted"/>
<dbReference type="Proteomes" id="UP000656042">
    <property type="component" value="Unassembled WGS sequence"/>
</dbReference>
<protein>
    <recommendedName>
        <fullName evidence="4">YbaB/EbfC DNA-binding family protein</fullName>
    </recommendedName>
</protein>
<feature type="region of interest" description="Disordered" evidence="1">
    <location>
        <begin position="104"/>
        <end position="132"/>
    </location>
</feature>
<name>A0A8J3C3F1_9ACTN</name>
<evidence type="ECO:0000313" key="2">
    <source>
        <dbReference type="EMBL" id="GGL11877.1"/>
    </source>
</evidence>
<organism evidence="2 3">
    <name type="scientific">Mangrovihabitans endophyticus</name>
    <dbReference type="NCBI Taxonomy" id="1751298"/>
    <lineage>
        <taxon>Bacteria</taxon>
        <taxon>Bacillati</taxon>
        <taxon>Actinomycetota</taxon>
        <taxon>Actinomycetes</taxon>
        <taxon>Micromonosporales</taxon>
        <taxon>Micromonosporaceae</taxon>
        <taxon>Mangrovihabitans</taxon>
    </lineage>
</organism>
<dbReference type="AlphaFoldDB" id="A0A8J3C3F1"/>
<dbReference type="EMBL" id="BMMX01000037">
    <property type="protein sequence ID" value="GGL11877.1"/>
    <property type="molecule type" value="Genomic_DNA"/>
</dbReference>
<evidence type="ECO:0008006" key="4">
    <source>
        <dbReference type="Google" id="ProtNLM"/>
    </source>
</evidence>
<keyword evidence="3" id="KW-1185">Reference proteome</keyword>
<accession>A0A8J3C3F1</accession>
<reference evidence="2" key="1">
    <citation type="journal article" date="2014" name="Int. J. Syst. Evol. Microbiol.">
        <title>Complete genome sequence of Corynebacterium casei LMG S-19264T (=DSM 44701T), isolated from a smear-ripened cheese.</title>
        <authorList>
            <consortium name="US DOE Joint Genome Institute (JGI-PGF)"/>
            <person name="Walter F."/>
            <person name="Albersmeier A."/>
            <person name="Kalinowski J."/>
            <person name="Ruckert C."/>
        </authorList>
    </citation>
    <scope>NUCLEOTIDE SEQUENCE</scope>
    <source>
        <strain evidence="2">CGMCC 4.7299</strain>
    </source>
</reference>
<reference evidence="2" key="2">
    <citation type="submission" date="2020-09" db="EMBL/GenBank/DDBJ databases">
        <authorList>
            <person name="Sun Q."/>
            <person name="Zhou Y."/>
        </authorList>
    </citation>
    <scope>NUCLEOTIDE SEQUENCE</scope>
    <source>
        <strain evidence="2">CGMCC 4.7299</strain>
    </source>
</reference>
<evidence type="ECO:0000313" key="3">
    <source>
        <dbReference type="Proteomes" id="UP000656042"/>
    </source>
</evidence>
<evidence type="ECO:0000256" key="1">
    <source>
        <dbReference type="SAM" id="MobiDB-lite"/>
    </source>
</evidence>
<sequence length="243" mass="25130">MTTMPPDPAPPPQPQHTADLARLARELAAAAPEQASGHDNTGQAQVVLGPDGVPAEIRIHPGWQQHLGPERLGPAVMDAHADALQQAAIRWAGTLDATGWRQRAGPADTIDADNAAGGPAPPDLPHGHARDTSELAEDVLTQLHAAQEPRAATSTQAQGHDDEHHVTLTLGPAGLAACSIDAHWADHRTGDTITRALATALSQAASARADRPDPGARLDALVGDALATLTALTNDPPPDGERP</sequence>
<gene>
    <name evidence="2" type="ORF">GCM10012284_53260</name>
</gene>
<feature type="region of interest" description="Disordered" evidence="1">
    <location>
        <begin position="28"/>
        <end position="48"/>
    </location>
</feature>